<dbReference type="Pfam" id="PF00069">
    <property type="entry name" value="Pkinase"/>
    <property type="match status" value="1"/>
</dbReference>
<dbReference type="AlphaFoldDB" id="A0A0B1Z7G6"/>
<dbReference type="PANTHER" id="PTHR44167">
    <property type="entry name" value="OVARIAN-SPECIFIC SERINE/THREONINE-PROTEIN KINASE LOK-RELATED"/>
    <property type="match status" value="1"/>
</dbReference>
<dbReference type="InterPro" id="IPR000719">
    <property type="entry name" value="Prot_kinase_dom"/>
</dbReference>
<organism evidence="2 3">
    <name type="scientific">Pseudomonas frederiksbergensis</name>
    <dbReference type="NCBI Taxonomy" id="104087"/>
    <lineage>
        <taxon>Bacteria</taxon>
        <taxon>Pseudomonadati</taxon>
        <taxon>Pseudomonadota</taxon>
        <taxon>Gammaproteobacteria</taxon>
        <taxon>Pseudomonadales</taxon>
        <taxon>Pseudomonadaceae</taxon>
        <taxon>Pseudomonas</taxon>
    </lineage>
</organism>
<evidence type="ECO:0000259" key="1">
    <source>
        <dbReference type="PROSITE" id="PS50011"/>
    </source>
</evidence>
<dbReference type="RefSeq" id="WP_039590742.1">
    <property type="nucleotide sequence ID" value="NZ_JQGJ02000003.1"/>
</dbReference>
<dbReference type="PANTHER" id="PTHR44167:SF24">
    <property type="entry name" value="SERINE_THREONINE-PROTEIN KINASE CHK2"/>
    <property type="match status" value="1"/>
</dbReference>
<dbReference type="GO" id="GO:0004674">
    <property type="term" value="F:protein serine/threonine kinase activity"/>
    <property type="evidence" value="ECO:0007669"/>
    <property type="project" value="TreeGrafter"/>
</dbReference>
<dbReference type="EMBL" id="JQGJ01000004">
    <property type="protein sequence ID" value="KHK65298.1"/>
    <property type="molecule type" value="Genomic_DNA"/>
</dbReference>
<dbReference type="Proteomes" id="UP000030949">
    <property type="component" value="Unassembled WGS sequence"/>
</dbReference>
<feature type="domain" description="Protein kinase" evidence="1">
    <location>
        <begin position="1"/>
        <end position="285"/>
    </location>
</feature>
<dbReference type="InterPro" id="IPR011009">
    <property type="entry name" value="Kinase-like_dom_sf"/>
</dbReference>
<dbReference type="GO" id="GO:0005737">
    <property type="term" value="C:cytoplasm"/>
    <property type="evidence" value="ECO:0007669"/>
    <property type="project" value="TreeGrafter"/>
</dbReference>
<evidence type="ECO:0000313" key="3">
    <source>
        <dbReference type="Proteomes" id="UP000030949"/>
    </source>
</evidence>
<protein>
    <recommendedName>
        <fullName evidence="1">Protein kinase domain-containing protein</fullName>
    </recommendedName>
</protein>
<dbReference type="Gene3D" id="1.10.510.10">
    <property type="entry name" value="Transferase(Phosphotransferase) domain 1"/>
    <property type="match status" value="1"/>
</dbReference>
<dbReference type="GO" id="GO:0005524">
    <property type="term" value="F:ATP binding"/>
    <property type="evidence" value="ECO:0007669"/>
    <property type="project" value="InterPro"/>
</dbReference>
<gene>
    <name evidence="2" type="ORF">JZ00_09645</name>
</gene>
<name>A0A0B1Z7G6_9PSED</name>
<accession>A0A0B1Z7G6</accession>
<dbReference type="InterPro" id="IPR008271">
    <property type="entry name" value="Ser/Thr_kinase_AS"/>
</dbReference>
<dbReference type="SUPFAM" id="SSF56112">
    <property type="entry name" value="Protein kinase-like (PK-like)"/>
    <property type="match status" value="1"/>
</dbReference>
<evidence type="ECO:0000313" key="2">
    <source>
        <dbReference type="EMBL" id="KHK65298.1"/>
    </source>
</evidence>
<dbReference type="OrthoDB" id="9801841at2"/>
<comment type="caution">
    <text evidence="2">The sequence shown here is derived from an EMBL/GenBank/DDBJ whole genome shotgun (WGS) entry which is preliminary data.</text>
</comment>
<reference evidence="3" key="1">
    <citation type="submission" date="2015-03" db="EMBL/GenBank/DDBJ databases">
        <title>Pseudomonas frederiksbergensis hydrocarbon degrader.</title>
        <authorList>
            <person name="Brown L.M."/>
            <person name="Ruiz O.N."/>
            <person name="Mueller S."/>
            <person name="Gunasekera T.S."/>
        </authorList>
    </citation>
    <scope>NUCLEOTIDE SEQUENCE [LARGE SCALE GENOMIC DNA]</scope>
    <source>
        <strain evidence="3">SI8</strain>
    </source>
</reference>
<dbReference type="PROSITE" id="PS50011">
    <property type="entry name" value="PROTEIN_KINASE_DOM"/>
    <property type="match status" value="1"/>
</dbReference>
<dbReference type="PROSITE" id="PS00108">
    <property type="entry name" value="PROTEIN_KINASE_ST"/>
    <property type="match status" value="1"/>
</dbReference>
<sequence>MEIKEIDAGGPPWKPNHDSIPLTWKHKGDGGNAHVWTDGTYAIKRLKPNASKEPVARFAREAQLLAGMAGNPKLAVVPIVDVRKRAGEIEIVMELLEGNLAEVIDEYQAQPEKAAKALLPIVETLAQLANRPQPVHHRDIKPENLLYKRRDSEISLALSDFGCAYLAEDERLTPTHRAIGAWAYRPPEYSIGRVANVDEKGDVFSLGKVFWAMVNGQRHVVFPGPVWFQEEFDLALLFPTIPKIHHAMVLIAQTCNIRSAERPTLAQFATNLRQLITPTTGEAFLSNDELTAAMLRKEARREIEYQQRRAFAAQFVCAIHADFLQGIDELHNGLPTSALFREWFDATQRSGQSQEALVNQVAEHESDAPVSNVFFQKTVLNTRFFPANGINAVRFVARIEDQTGRVPPSELIIYGGADGTTADFYLSDGTRASEPYDSALMVTFLMNAAVQLP</sequence>
<proteinExistence type="predicted"/>
<dbReference type="SMART" id="SM00220">
    <property type="entry name" value="S_TKc"/>
    <property type="match status" value="1"/>
</dbReference>